<organism evidence="1 2">
    <name type="scientific">Paraglaciecola arctica BSs20135</name>
    <dbReference type="NCBI Taxonomy" id="493475"/>
    <lineage>
        <taxon>Bacteria</taxon>
        <taxon>Pseudomonadati</taxon>
        <taxon>Pseudomonadota</taxon>
        <taxon>Gammaproteobacteria</taxon>
        <taxon>Alteromonadales</taxon>
        <taxon>Alteromonadaceae</taxon>
        <taxon>Paraglaciecola</taxon>
    </lineage>
</organism>
<dbReference type="InterPro" id="IPR049841">
    <property type="entry name" value="VPA1267-like"/>
</dbReference>
<proteinExistence type="predicted"/>
<dbReference type="Proteomes" id="UP000006327">
    <property type="component" value="Unassembled WGS sequence"/>
</dbReference>
<comment type="caution">
    <text evidence="1">The sequence shown here is derived from an EMBL/GenBank/DDBJ whole genome shotgun (WGS) entry which is preliminary data.</text>
</comment>
<dbReference type="OrthoDB" id="6118214at2"/>
<dbReference type="EMBL" id="BAEO01000027">
    <property type="protein sequence ID" value="GAC19018.1"/>
    <property type="molecule type" value="Genomic_DNA"/>
</dbReference>
<evidence type="ECO:0000313" key="1">
    <source>
        <dbReference type="EMBL" id="GAC19018.1"/>
    </source>
</evidence>
<protein>
    <submittedName>
        <fullName evidence="1">Uncharacterized protein</fullName>
    </submittedName>
</protein>
<accession>K6YQU8</accession>
<evidence type="ECO:0000313" key="2">
    <source>
        <dbReference type="Proteomes" id="UP000006327"/>
    </source>
</evidence>
<keyword evidence="2" id="KW-1185">Reference proteome</keyword>
<dbReference type="RefSeq" id="WP_007619384.1">
    <property type="nucleotide sequence ID" value="NZ_BAEO01000027.1"/>
</dbReference>
<sequence length="140" mass="15751">MANGQQLGKINVEKFEVWKKNTPMDELAAIVRGGKLNKVDIAKQAGFCKSSLYTNPLIVTSLEALEEDLRERGVLPKLLDKSAEIVVTEPKAYDYNAKDIVALTRQNAYLEKTVVQLKAKLDKLERFSETSDVLSDFFKD</sequence>
<dbReference type="AlphaFoldDB" id="K6YQU8"/>
<gene>
    <name evidence="1" type="ORF">GARC_2051</name>
</gene>
<name>K6YQU8_9ALTE</name>
<dbReference type="eggNOG" id="ENOG5032S4J">
    <property type="taxonomic scope" value="Bacteria"/>
</dbReference>
<reference evidence="1 2" key="1">
    <citation type="journal article" date="2017" name="Antonie Van Leeuwenhoek">
        <title>Rhizobium rhizosphaerae sp. nov., a novel species isolated from rice rhizosphere.</title>
        <authorList>
            <person name="Zhao J.J."/>
            <person name="Zhang J."/>
            <person name="Zhang R.J."/>
            <person name="Zhang C.W."/>
            <person name="Yin H.Q."/>
            <person name="Zhang X.X."/>
        </authorList>
    </citation>
    <scope>NUCLEOTIDE SEQUENCE [LARGE SCALE GENOMIC DNA]</scope>
    <source>
        <strain evidence="1 2">BSs20135</strain>
    </source>
</reference>
<dbReference type="NCBIfam" id="NF040697">
    <property type="entry name" value="VPA1267_fam"/>
    <property type="match status" value="1"/>
</dbReference>
<dbReference type="STRING" id="493475.GARC_2051"/>